<dbReference type="Gene3D" id="3.30.70.20">
    <property type="match status" value="1"/>
</dbReference>
<evidence type="ECO:0000256" key="3">
    <source>
        <dbReference type="ARBA" id="ARBA00023002"/>
    </source>
</evidence>
<dbReference type="GO" id="GO:0016491">
    <property type="term" value="F:oxidoreductase activity"/>
    <property type="evidence" value="ECO:0007669"/>
    <property type="project" value="UniProtKB-KW"/>
</dbReference>
<evidence type="ECO:0000256" key="1">
    <source>
        <dbReference type="ARBA" id="ARBA00011649"/>
    </source>
</evidence>
<dbReference type="GO" id="GO:0009055">
    <property type="term" value="F:electron transfer activity"/>
    <property type="evidence" value="ECO:0007669"/>
    <property type="project" value="InterPro"/>
</dbReference>
<accession>A0A9D7LKM0</accession>
<dbReference type="GO" id="GO:0051536">
    <property type="term" value="F:iron-sulfur cluster binding"/>
    <property type="evidence" value="ECO:0007669"/>
    <property type="project" value="UniProtKB-KW"/>
</dbReference>
<dbReference type="AlphaFoldDB" id="A0A9D7LKM0"/>
<keyword evidence="6" id="KW-0812">Transmembrane</keyword>
<keyword evidence="6" id="KW-1133">Transmembrane helix</keyword>
<dbReference type="Gene3D" id="1.20.810.10">
    <property type="entry name" value="Cytochrome Bc1 Complex, Chain C"/>
    <property type="match status" value="1"/>
</dbReference>
<dbReference type="SUPFAM" id="SSF54862">
    <property type="entry name" value="4Fe-4S ferredoxins"/>
    <property type="match status" value="1"/>
</dbReference>
<dbReference type="InterPro" id="IPR017896">
    <property type="entry name" value="4Fe4S_Fe-S-bd"/>
</dbReference>
<organism evidence="9 10">
    <name type="scientific">Candidatus Dechloromonas phosphorivorans</name>
    <dbReference type="NCBI Taxonomy" id="2899244"/>
    <lineage>
        <taxon>Bacteria</taxon>
        <taxon>Pseudomonadati</taxon>
        <taxon>Pseudomonadota</taxon>
        <taxon>Betaproteobacteria</taxon>
        <taxon>Rhodocyclales</taxon>
        <taxon>Azonexaceae</taxon>
        <taxon>Dechloromonas</taxon>
    </lineage>
</organism>
<keyword evidence="3" id="KW-0560">Oxidoreductase</keyword>
<evidence type="ECO:0000259" key="7">
    <source>
        <dbReference type="PROSITE" id="PS51002"/>
    </source>
</evidence>
<comment type="subunit">
    <text evidence="1">The main subunits of complex b-c1 are: cytochrome b, cytochrome c1 and the Rieske protein.</text>
</comment>
<dbReference type="GO" id="GO:0046872">
    <property type="term" value="F:metal ion binding"/>
    <property type="evidence" value="ECO:0007669"/>
    <property type="project" value="UniProtKB-KW"/>
</dbReference>
<feature type="domain" description="Cytochrome b/b6 N-terminal region profile" evidence="7">
    <location>
        <begin position="1"/>
        <end position="215"/>
    </location>
</feature>
<dbReference type="EMBL" id="JADKBR010000003">
    <property type="protein sequence ID" value="MBK8889661.1"/>
    <property type="molecule type" value="Genomic_DNA"/>
</dbReference>
<feature type="domain" description="4Fe-4S ferredoxin-type" evidence="8">
    <location>
        <begin position="292"/>
        <end position="321"/>
    </location>
</feature>
<feature type="transmembrane region" description="Helical" evidence="6">
    <location>
        <begin position="178"/>
        <end position="201"/>
    </location>
</feature>
<comment type="caution">
    <text evidence="9">The sequence shown here is derived from an EMBL/GenBank/DDBJ whole genome shotgun (WGS) entry which is preliminary data.</text>
</comment>
<proteinExistence type="predicted"/>
<evidence type="ECO:0000313" key="9">
    <source>
        <dbReference type="EMBL" id="MBK8889661.1"/>
    </source>
</evidence>
<dbReference type="PANTHER" id="PTHR19271">
    <property type="entry name" value="CYTOCHROME B"/>
    <property type="match status" value="1"/>
</dbReference>
<dbReference type="Pfam" id="PF12838">
    <property type="entry name" value="Fer4_7"/>
    <property type="match status" value="1"/>
</dbReference>
<feature type="transmembrane region" description="Helical" evidence="6">
    <location>
        <begin position="213"/>
        <end position="233"/>
    </location>
</feature>
<gene>
    <name evidence="9" type="ORF">IPN75_04325</name>
</gene>
<dbReference type="PROSITE" id="PS00198">
    <property type="entry name" value="4FE4S_FER_1"/>
    <property type="match status" value="1"/>
</dbReference>
<dbReference type="Proteomes" id="UP000808146">
    <property type="component" value="Unassembled WGS sequence"/>
</dbReference>
<keyword evidence="4" id="KW-0408">Iron</keyword>
<protein>
    <submittedName>
        <fullName evidence="9">Hydrogenase iron-sulfur subunit</fullName>
    </submittedName>
</protein>
<dbReference type="GO" id="GO:0016020">
    <property type="term" value="C:membrane"/>
    <property type="evidence" value="ECO:0007669"/>
    <property type="project" value="InterPro"/>
</dbReference>
<evidence type="ECO:0000259" key="8">
    <source>
        <dbReference type="PROSITE" id="PS51379"/>
    </source>
</evidence>
<feature type="transmembrane region" description="Helical" evidence="6">
    <location>
        <begin position="114"/>
        <end position="138"/>
    </location>
</feature>
<dbReference type="InterPro" id="IPR027387">
    <property type="entry name" value="Cytb/b6-like_sf"/>
</dbReference>
<evidence type="ECO:0000256" key="5">
    <source>
        <dbReference type="ARBA" id="ARBA00023014"/>
    </source>
</evidence>
<reference evidence="9" key="1">
    <citation type="submission" date="2020-10" db="EMBL/GenBank/DDBJ databases">
        <title>Connecting structure to function with the recovery of over 1000 high-quality activated sludge metagenome-assembled genomes encoding full-length rRNA genes using long-read sequencing.</title>
        <authorList>
            <person name="Singleton C.M."/>
            <person name="Petriglieri F."/>
            <person name="Kristensen J.M."/>
            <person name="Kirkegaard R.H."/>
            <person name="Michaelsen T.Y."/>
            <person name="Andersen M.H."/>
            <person name="Karst S.M."/>
            <person name="Dueholm M.S."/>
            <person name="Nielsen P.H."/>
            <person name="Albertsen M."/>
        </authorList>
    </citation>
    <scope>NUCLEOTIDE SEQUENCE</scope>
    <source>
        <strain evidence="9">OdNE_18-Q3-R46-58_BAT3C.305</strain>
    </source>
</reference>
<evidence type="ECO:0000313" key="10">
    <source>
        <dbReference type="Proteomes" id="UP000808146"/>
    </source>
</evidence>
<dbReference type="PANTHER" id="PTHR19271:SF16">
    <property type="entry name" value="CYTOCHROME B"/>
    <property type="match status" value="1"/>
</dbReference>
<dbReference type="InterPro" id="IPR017900">
    <property type="entry name" value="4Fe4S_Fe_S_CS"/>
</dbReference>
<dbReference type="PROSITE" id="PS51002">
    <property type="entry name" value="CYTB_NTER"/>
    <property type="match status" value="1"/>
</dbReference>
<keyword evidence="6" id="KW-0472">Membrane</keyword>
<feature type="transmembrane region" description="Helical" evidence="6">
    <location>
        <begin position="84"/>
        <end position="102"/>
    </location>
</feature>
<evidence type="ECO:0000256" key="6">
    <source>
        <dbReference type="SAM" id="Phobius"/>
    </source>
</evidence>
<dbReference type="GO" id="GO:0022904">
    <property type="term" value="P:respiratory electron transport chain"/>
    <property type="evidence" value="ECO:0007669"/>
    <property type="project" value="InterPro"/>
</dbReference>
<dbReference type="SUPFAM" id="SSF81342">
    <property type="entry name" value="Transmembrane di-heme cytochromes"/>
    <property type="match status" value="1"/>
</dbReference>
<feature type="transmembrane region" description="Helical" evidence="6">
    <location>
        <begin position="266"/>
        <end position="285"/>
    </location>
</feature>
<keyword evidence="2" id="KW-0479">Metal-binding</keyword>
<feature type="domain" description="4Fe-4S ferredoxin-type" evidence="8">
    <location>
        <begin position="328"/>
        <end position="357"/>
    </location>
</feature>
<feature type="transmembrane region" description="Helical" evidence="6">
    <location>
        <begin position="40"/>
        <end position="64"/>
    </location>
</feature>
<dbReference type="InterPro" id="IPR003813">
    <property type="entry name" value="MvhD/FlpD"/>
</dbReference>
<name>A0A9D7LKM0_9RHOO</name>
<keyword evidence="5" id="KW-0411">Iron-sulfur</keyword>
<dbReference type="InterPro" id="IPR005797">
    <property type="entry name" value="Cyt_b/b6_N"/>
</dbReference>
<dbReference type="PROSITE" id="PS51379">
    <property type="entry name" value="4FE4S_FER_2"/>
    <property type="match status" value="2"/>
</dbReference>
<dbReference type="Pfam" id="PF02662">
    <property type="entry name" value="FlpD"/>
    <property type="match status" value="1"/>
</dbReference>
<dbReference type="InterPro" id="IPR016174">
    <property type="entry name" value="Di-haem_cyt_TM"/>
</dbReference>
<sequence length="521" mass="57774">MHSSVRSNTQALFQRIEEAFDAPFGGANNPLRHLGAMGLYLLWIVVGTGLYLYTVLDISITGVYDSIGYQSRELWYFGGILRSLHRYASDAFVLVMVLHLIREWAYGRYYGFRFYSWITGVPLIWLVYASGIGGYWIVWDQLAQFSATATTELLDWLPIFSEPAARNFLAPDSINDRFFTMLVFIHIGIPLLLILGLWAHVHRISLVDYLPSRQLMLGTMGVLILLALVKPALSDAPANLALAPAELHLDWFILFIHPLTDISSPAIVWTLLFAVTILLTILPFLPHPKPEPVALVGAANCSGCSRCHVDCPYAAITMEPHPHRPDFKIAVVDPDLCASCGICAGSCPSSTPFRRQEQLLTGIDMPQQTVNDLRQHLEDALTRLEGRSRIVIFGCDRGADAKALAAPDTAVISLMCTGILPPSFVEYALRGGADGVMLTGCRSGGCDFRLGDRWTAERMTGQREPRLRSKVPLARLQLVSASRNDGKVLAAALQEFRTRIETQAISDDPLPPYFRRTSHHA</sequence>
<dbReference type="Pfam" id="PF00033">
    <property type="entry name" value="Cytochrome_B"/>
    <property type="match status" value="1"/>
</dbReference>
<evidence type="ECO:0000256" key="2">
    <source>
        <dbReference type="ARBA" id="ARBA00022723"/>
    </source>
</evidence>
<evidence type="ECO:0000256" key="4">
    <source>
        <dbReference type="ARBA" id="ARBA00023004"/>
    </source>
</evidence>